<dbReference type="EMBL" id="VNIM01000052">
    <property type="protein sequence ID" value="TVV73121.1"/>
    <property type="molecule type" value="Genomic_DNA"/>
</dbReference>
<dbReference type="PANTHER" id="PTHR30619">
    <property type="entry name" value="DNA INTERNALIZATION/COMPETENCE PROTEIN COMEC/REC2"/>
    <property type="match status" value="1"/>
</dbReference>
<evidence type="ECO:0000256" key="1">
    <source>
        <dbReference type="ARBA" id="ARBA00004651"/>
    </source>
</evidence>
<evidence type="ECO:0000256" key="7">
    <source>
        <dbReference type="SAM" id="Phobius"/>
    </source>
</evidence>
<feature type="transmembrane region" description="Helical" evidence="7">
    <location>
        <begin position="442"/>
        <end position="468"/>
    </location>
</feature>
<feature type="region of interest" description="Disordered" evidence="6">
    <location>
        <begin position="716"/>
        <end position="757"/>
    </location>
</feature>
<dbReference type="InterPro" id="IPR004477">
    <property type="entry name" value="ComEC_N"/>
</dbReference>
<keyword evidence="4 7" id="KW-1133">Transmembrane helix</keyword>
<feature type="compositionally biased region" description="Basic and acidic residues" evidence="6">
    <location>
        <begin position="716"/>
        <end position="728"/>
    </location>
</feature>
<feature type="transmembrane region" description="Helical" evidence="7">
    <location>
        <begin position="480"/>
        <end position="499"/>
    </location>
</feature>
<dbReference type="Pfam" id="PF13567">
    <property type="entry name" value="DUF4131"/>
    <property type="match status" value="1"/>
</dbReference>
<dbReference type="InterPro" id="IPR025405">
    <property type="entry name" value="DUF4131"/>
</dbReference>
<dbReference type="GO" id="GO:0005886">
    <property type="term" value="C:plasma membrane"/>
    <property type="evidence" value="ECO:0007669"/>
    <property type="project" value="UniProtKB-SubCell"/>
</dbReference>
<comment type="caution">
    <text evidence="10">The sequence shown here is derived from an EMBL/GenBank/DDBJ whole genome shotgun (WGS) entry which is preliminary data.</text>
</comment>
<gene>
    <name evidence="10" type="ORF">FOY91_12995</name>
</gene>
<feature type="transmembrane region" description="Helical" evidence="7">
    <location>
        <begin position="413"/>
        <end position="436"/>
    </location>
</feature>
<organism evidence="10 11">
    <name type="scientific">Alterirhizorhabdus solaris</name>
    <dbReference type="NCBI Taxonomy" id="2529389"/>
    <lineage>
        <taxon>Bacteria</taxon>
        <taxon>Pseudomonadati</taxon>
        <taxon>Pseudomonadota</taxon>
        <taxon>Alphaproteobacteria</taxon>
        <taxon>Sphingomonadales</taxon>
        <taxon>Rhizorhabdaceae</taxon>
        <taxon>Alterirhizorhabdus</taxon>
    </lineage>
</organism>
<keyword evidence="11" id="KW-1185">Reference proteome</keyword>
<dbReference type="OrthoDB" id="9790149at2"/>
<dbReference type="InterPro" id="IPR052159">
    <property type="entry name" value="Competence_DNA_uptake"/>
</dbReference>
<evidence type="ECO:0000259" key="9">
    <source>
        <dbReference type="Pfam" id="PF13567"/>
    </source>
</evidence>
<reference evidence="10 11" key="1">
    <citation type="submission" date="2019-07" db="EMBL/GenBank/DDBJ databases">
        <title>Sphingomonas solaris sp. nov., isolated from a solar panel from Boston, Massachusetts.</title>
        <authorList>
            <person name="Tanner K."/>
            <person name="Pascual J."/>
            <person name="Mancuso C."/>
            <person name="Pereto J."/>
            <person name="Khalil A."/>
            <person name="Vilanova C."/>
        </authorList>
    </citation>
    <scope>NUCLEOTIDE SEQUENCE [LARGE SCALE GENOMIC DNA]</scope>
    <source>
        <strain evidence="10 11">R4DWN</strain>
    </source>
</reference>
<feature type="transmembrane region" description="Helical" evidence="7">
    <location>
        <begin position="83"/>
        <end position="101"/>
    </location>
</feature>
<keyword evidence="5 7" id="KW-0472">Membrane</keyword>
<keyword evidence="3 7" id="KW-0812">Transmembrane</keyword>
<protein>
    <submittedName>
        <fullName evidence="10">ComEC/Rec2 family competence protein</fullName>
    </submittedName>
</protein>
<feature type="domain" description="DUF4131" evidence="9">
    <location>
        <begin position="56"/>
        <end position="206"/>
    </location>
</feature>
<dbReference type="Pfam" id="PF03772">
    <property type="entry name" value="Competence"/>
    <property type="match status" value="1"/>
</dbReference>
<evidence type="ECO:0000256" key="3">
    <source>
        <dbReference type="ARBA" id="ARBA00022692"/>
    </source>
</evidence>
<feature type="transmembrane region" description="Helical" evidence="7">
    <location>
        <begin position="32"/>
        <end position="50"/>
    </location>
</feature>
<dbReference type="NCBIfam" id="TIGR00360">
    <property type="entry name" value="ComEC_N-term"/>
    <property type="match status" value="1"/>
</dbReference>
<feature type="transmembrane region" description="Helical" evidence="7">
    <location>
        <begin position="273"/>
        <end position="296"/>
    </location>
</feature>
<feature type="transmembrane region" description="Helical" evidence="7">
    <location>
        <begin position="302"/>
        <end position="326"/>
    </location>
</feature>
<feature type="compositionally biased region" description="Low complexity" evidence="6">
    <location>
        <begin position="729"/>
        <end position="740"/>
    </location>
</feature>
<comment type="subcellular location">
    <subcellularLocation>
        <location evidence="1">Cell membrane</location>
        <topology evidence="1">Multi-pass membrane protein</topology>
    </subcellularLocation>
</comment>
<feature type="transmembrane region" description="Helical" evidence="7">
    <location>
        <begin position="338"/>
        <end position="368"/>
    </location>
</feature>
<evidence type="ECO:0000259" key="8">
    <source>
        <dbReference type="Pfam" id="PF03772"/>
    </source>
</evidence>
<feature type="domain" description="ComEC/Rec2-related protein" evidence="8">
    <location>
        <begin position="250"/>
        <end position="532"/>
    </location>
</feature>
<evidence type="ECO:0000256" key="2">
    <source>
        <dbReference type="ARBA" id="ARBA00022475"/>
    </source>
</evidence>
<evidence type="ECO:0000313" key="10">
    <source>
        <dbReference type="EMBL" id="TVV73121.1"/>
    </source>
</evidence>
<feature type="transmembrane region" description="Helical" evidence="7">
    <location>
        <begin position="57"/>
        <end position="77"/>
    </location>
</feature>
<dbReference type="AlphaFoldDB" id="A0A558R157"/>
<feature type="transmembrane region" description="Helical" evidence="7">
    <location>
        <begin position="511"/>
        <end position="529"/>
    </location>
</feature>
<dbReference type="Proteomes" id="UP000318681">
    <property type="component" value="Unassembled WGS sequence"/>
</dbReference>
<evidence type="ECO:0000256" key="6">
    <source>
        <dbReference type="SAM" id="MobiDB-lite"/>
    </source>
</evidence>
<keyword evidence="2" id="KW-1003">Cell membrane</keyword>
<evidence type="ECO:0000313" key="11">
    <source>
        <dbReference type="Proteomes" id="UP000318681"/>
    </source>
</evidence>
<sequence length="757" mass="79425">MAPGRRQTTVAAASGRLVAGAERWLDAERDHLPLWLPVALGGGITAWFVLAGSAQWAGFILLMAALACACAMAPGGGRLPRTGVWLALLLALGCGIVWLRAEQVRAPRLARPQVARFEARVEAVEPQPARGMVRLRLAPDGAAGLPPRLRVNVDEDKMPAGLATGARVALRARLMPPAPAAVPGAYDFARVAWFQGLGATGRALDPVRIVDAGPRGHGFWEWLGGLRNRLSAHIRAAAPGPEGAIAAAFATGDQGAIPEDDAEAMRRSGLAHLLSVSGLHVTAVVGGVMLLALRLLALSPRLALRAPLLVIAAGAGALAGIAYTFIAGAEVPTVRSCVAALLVLGGIVIGREAMTLRLVATGALVVLLFRPESIAGPSFQLSFAAVTAIVALHEHPWTRGMFGPAEESRARRLARGLGSLLLTGLVVELALMPIAIFHFHRAGLYGAVANIVAIPLTTFVVMPLEALALVLDPIGLGAPAWWLTDRSLALLLAIAHHVADLPGAVTALPSMPHGAFALMALGGLWLALWRTRVRALGWLPIAIGLGWTLATPPPDLLVTGDGRHLAVRGNDGHLSLLRERAGDYVRDMLGETSGVIGEAGTIDALPGARCGADLCVFDVVRGGRRWRVLATRSPYLVDIAAMNLACAGADIVVSERRLPRTCRPRWLRIDRVLLAETGGLAIALAPGRIETVAATANGHPWSLFGPLPARPHRAWRGERRGPSVRRSDAAASSAASAVKDVPSRLSGGQEWLHAGDR</sequence>
<proteinExistence type="predicted"/>
<name>A0A558R157_9SPHN</name>
<evidence type="ECO:0000256" key="4">
    <source>
        <dbReference type="ARBA" id="ARBA00022989"/>
    </source>
</evidence>
<dbReference type="PANTHER" id="PTHR30619:SF1">
    <property type="entry name" value="RECOMBINATION PROTEIN 2"/>
    <property type="match status" value="1"/>
</dbReference>
<accession>A0A558R157</accession>
<evidence type="ECO:0000256" key="5">
    <source>
        <dbReference type="ARBA" id="ARBA00023136"/>
    </source>
</evidence>